<feature type="transmembrane region" description="Helical" evidence="10">
    <location>
        <begin position="356"/>
        <end position="379"/>
    </location>
</feature>
<comment type="similarity">
    <text evidence="2">Belongs to the CcmF/CycK/Ccl1/NrfE/CcsA family.</text>
</comment>
<accession>A0A5C1Q5P7</accession>
<dbReference type="InterPro" id="IPR032523">
    <property type="entry name" value="CcmF_C"/>
</dbReference>
<protein>
    <submittedName>
        <fullName evidence="13">Cytochrome c-type biogenesis protein CcmF</fullName>
    </submittedName>
    <submittedName>
        <fullName evidence="14">Heme lyase CcmF/NrfE family subunit</fullName>
    </submittedName>
</protein>
<dbReference type="Pfam" id="PF16327">
    <property type="entry name" value="CcmF_C"/>
    <property type="match status" value="1"/>
</dbReference>
<comment type="function">
    <text evidence="9">Required for the biogenesis of c-type cytochromes. Possible subunit of a heme lyase.</text>
</comment>
<evidence type="ECO:0000256" key="8">
    <source>
        <dbReference type="ARBA" id="ARBA00023136"/>
    </source>
</evidence>
<feature type="domain" description="Cytochrome c assembly protein" evidence="11">
    <location>
        <begin position="84"/>
        <end position="293"/>
    </location>
</feature>
<feature type="transmembrane region" description="Helical" evidence="10">
    <location>
        <begin position="176"/>
        <end position="196"/>
    </location>
</feature>
<dbReference type="PANTHER" id="PTHR43653">
    <property type="entry name" value="CYTOCHROME C ASSEMBLY PROTEIN-RELATED"/>
    <property type="match status" value="1"/>
</dbReference>
<keyword evidence="14" id="KW-0614">Plasmid</keyword>
<name>A0A5C1Q5P7_9BURK</name>
<comment type="subcellular location">
    <subcellularLocation>
        <location evidence="1">Cell inner membrane</location>
        <topology evidence="1">Multi-pass membrane protein</topology>
    </subcellularLocation>
</comment>
<dbReference type="GO" id="GO:0005886">
    <property type="term" value="C:plasma membrane"/>
    <property type="evidence" value="ECO:0007669"/>
    <property type="project" value="UniProtKB-SubCell"/>
</dbReference>
<keyword evidence="16" id="KW-1185">Reference proteome</keyword>
<keyword evidence="3" id="KW-1003">Cell membrane</keyword>
<feature type="transmembrane region" description="Helical" evidence="10">
    <location>
        <begin position="208"/>
        <end position="227"/>
    </location>
</feature>
<dbReference type="EMBL" id="CP035710">
    <property type="protein sequence ID" value="QEN02921.1"/>
    <property type="molecule type" value="Genomic_DNA"/>
</dbReference>
<dbReference type="EMBL" id="JBEPLS010000018">
    <property type="protein sequence ID" value="MET3605552.1"/>
    <property type="molecule type" value="Genomic_DNA"/>
</dbReference>
<keyword evidence="4" id="KW-0997">Cell inner membrane</keyword>
<dbReference type="GO" id="GO:0016829">
    <property type="term" value="F:lyase activity"/>
    <property type="evidence" value="ECO:0007669"/>
    <property type="project" value="UniProtKB-KW"/>
</dbReference>
<evidence type="ECO:0000256" key="6">
    <source>
        <dbReference type="ARBA" id="ARBA00022748"/>
    </source>
</evidence>
<evidence type="ECO:0000256" key="9">
    <source>
        <dbReference type="ARBA" id="ARBA00037230"/>
    </source>
</evidence>
<evidence type="ECO:0000256" key="4">
    <source>
        <dbReference type="ARBA" id="ARBA00022519"/>
    </source>
</evidence>
<dbReference type="OrthoDB" id="9761451at2"/>
<evidence type="ECO:0000313" key="16">
    <source>
        <dbReference type="Proteomes" id="UP001549111"/>
    </source>
</evidence>
<feature type="transmembrane region" description="Helical" evidence="10">
    <location>
        <begin position="247"/>
        <end position="265"/>
    </location>
</feature>
<evidence type="ECO:0000256" key="1">
    <source>
        <dbReference type="ARBA" id="ARBA00004429"/>
    </source>
</evidence>
<feature type="transmembrane region" description="Helical" evidence="10">
    <location>
        <begin position="272"/>
        <end position="291"/>
    </location>
</feature>
<reference evidence="14 15" key="1">
    <citation type="submission" date="2019-02" db="EMBL/GenBank/DDBJ databases">
        <title>Complete Genome Sequence and Methylome Analysis of Sphaerotilus natans subsp. sulfidivorans D-507.</title>
        <authorList>
            <person name="Fomenkov A."/>
            <person name="Gridneva E."/>
            <person name="Smolyakov D."/>
            <person name="Dubinina G."/>
            <person name="Vincze T."/>
            <person name="Grabovich M."/>
            <person name="Roberts R.J."/>
        </authorList>
    </citation>
    <scope>NUCLEOTIDE SEQUENCE [LARGE SCALE GENOMIC DNA]</scope>
    <source>
        <strain evidence="14 15">D-507</strain>
        <plasmid evidence="15">psna507_unt10</plasmid>
        <plasmid evidence="14">pSna507_unt10</plasmid>
    </source>
</reference>
<keyword evidence="7 10" id="KW-1133">Transmembrane helix</keyword>
<feature type="transmembrane region" description="Helical" evidence="10">
    <location>
        <begin position="399"/>
        <end position="419"/>
    </location>
</feature>
<feature type="transmembrane region" description="Helical" evidence="10">
    <location>
        <begin position="121"/>
        <end position="141"/>
    </location>
</feature>
<dbReference type="Proteomes" id="UP001549111">
    <property type="component" value="Unassembled WGS sequence"/>
</dbReference>
<feature type="transmembrane region" description="Helical" evidence="10">
    <location>
        <begin position="37"/>
        <end position="56"/>
    </location>
</feature>
<evidence type="ECO:0000313" key="13">
    <source>
        <dbReference type="EMBL" id="MET3605552.1"/>
    </source>
</evidence>
<evidence type="ECO:0000256" key="10">
    <source>
        <dbReference type="SAM" id="Phobius"/>
    </source>
</evidence>
<dbReference type="PRINTS" id="PR01411">
    <property type="entry name" value="CCMFBIOGNSIS"/>
</dbReference>
<sequence>MTGEIGHLLLMLATVAAAVQMLAGLQPRPLPRLAATALGWQLIGLVGALAALGLAFHDNDFSLAYVAAHGHTTMPRLYAVSAVWGGHEGSMLLWCAILALWSVLAGWQLGAPGDEAARAHAVRTLGVLGAVSLAMCGYVLLTSNPFVRLLPAAPEGRGLNPMLQDPGLVLHPPLLYLGYVGTALPFAATLAALAWGEPAGLARRLRPFTAAALAFLSLGIALGSWWAYYELGWGGWWFWDPVENASLMPWLVLATLLHLQAAQDLRGRFVQAAAWLSIGGFVLALLGIFLVRSGVLTSVHAFASDPRRGSTLLALIALTLAVSLPLGFQGMDRLGGARTGGRTEEGARSPLSREGALAAGALLLLVACASVLLGTLYPLAVDALGLGKLSVGAPYFDAVMAPLLLPALLLMIPATRLRWGRDEGPALWRRLRPVVLVMGPAAVALPLLLEAGFARISWGAALTLWLATGLLIATLQTLHERCGGRWLRLEASGAGMGLAHLGVALFACGVAMVNAYGIERDVRLAPGQSHRIAGCSLQFEASGTASGPNYRALTARFILDCPERTPVVLNAEKRAYDGSAMPMTESAIDWGLTRDIYVALGEQVGSGAQAAWGLRVQYRPFIRWIWIGVALMGAGALLAAASRRLHRHRATARHAAPARALEERTA</sequence>
<evidence type="ECO:0000313" key="15">
    <source>
        <dbReference type="Proteomes" id="UP000323522"/>
    </source>
</evidence>
<evidence type="ECO:0000259" key="12">
    <source>
        <dbReference type="Pfam" id="PF16327"/>
    </source>
</evidence>
<dbReference type="RefSeq" id="WP_149505543.1">
    <property type="nucleotide sequence ID" value="NZ_CP035710.1"/>
</dbReference>
<evidence type="ECO:0000256" key="3">
    <source>
        <dbReference type="ARBA" id="ARBA00022475"/>
    </source>
</evidence>
<evidence type="ECO:0000256" key="7">
    <source>
        <dbReference type="ARBA" id="ARBA00022989"/>
    </source>
</evidence>
<feature type="transmembrane region" description="Helical" evidence="10">
    <location>
        <begin position="455"/>
        <end position="475"/>
    </location>
</feature>
<dbReference type="AlphaFoldDB" id="A0A5C1Q5P7"/>
<dbReference type="InterPro" id="IPR003568">
    <property type="entry name" value="Cyt_c_biogenesis_CcmF"/>
</dbReference>
<dbReference type="GO" id="GO:0017004">
    <property type="term" value="P:cytochrome complex assembly"/>
    <property type="evidence" value="ECO:0007669"/>
    <property type="project" value="UniProtKB-KW"/>
</dbReference>
<evidence type="ECO:0000259" key="11">
    <source>
        <dbReference type="Pfam" id="PF01578"/>
    </source>
</evidence>
<proteinExistence type="inferred from homology"/>
<dbReference type="GO" id="GO:0020037">
    <property type="term" value="F:heme binding"/>
    <property type="evidence" value="ECO:0007669"/>
    <property type="project" value="InterPro"/>
</dbReference>
<evidence type="ECO:0000256" key="5">
    <source>
        <dbReference type="ARBA" id="ARBA00022692"/>
    </source>
</evidence>
<dbReference type="Pfam" id="PF01578">
    <property type="entry name" value="Cytochrom_C_asm"/>
    <property type="match status" value="1"/>
</dbReference>
<dbReference type="PRINTS" id="PR01410">
    <property type="entry name" value="CCBIOGENESIS"/>
</dbReference>
<feature type="transmembrane region" description="Helical" evidence="10">
    <location>
        <begin position="6"/>
        <end position="25"/>
    </location>
</feature>
<geneLocation type="plasmid" evidence="14">
    <name>pSna507_unt10</name>
</geneLocation>
<keyword evidence="8 10" id="KW-0472">Membrane</keyword>
<feature type="transmembrane region" description="Helical" evidence="10">
    <location>
        <begin position="311"/>
        <end position="328"/>
    </location>
</feature>
<geneLocation type="plasmid" evidence="15">
    <name>psna507_unt10</name>
</geneLocation>
<dbReference type="InterPro" id="IPR003567">
    <property type="entry name" value="Cyt_c_biogenesis"/>
</dbReference>
<feature type="transmembrane region" description="Helical" evidence="10">
    <location>
        <begin position="431"/>
        <end position="449"/>
    </location>
</feature>
<evidence type="ECO:0000256" key="2">
    <source>
        <dbReference type="ARBA" id="ARBA00009186"/>
    </source>
</evidence>
<keyword evidence="6" id="KW-0201">Cytochrome c-type biogenesis</keyword>
<dbReference type="InterPro" id="IPR002541">
    <property type="entry name" value="Cyt_c_assembly"/>
</dbReference>
<gene>
    <name evidence="13" type="ORF">ABIC99_003382</name>
    <name evidence="14" type="ORF">EWH46_18830</name>
</gene>
<feature type="transmembrane region" description="Helical" evidence="10">
    <location>
        <begin position="496"/>
        <end position="518"/>
    </location>
</feature>
<dbReference type="GO" id="GO:0015232">
    <property type="term" value="F:heme transmembrane transporter activity"/>
    <property type="evidence" value="ECO:0007669"/>
    <property type="project" value="InterPro"/>
</dbReference>
<dbReference type="KEGG" id="snn:EWH46_18830"/>
<keyword evidence="5 10" id="KW-0812">Transmembrane</keyword>
<keyword evidence="14" id="KW-0456">Lyase</keyword>
<feature type="transmembrane region" description="Helical" evidence="10">
    <location>
        <begin position="621"/>
        <end position="641"/>
    </location>
</feature>
<organism evidence="14 15">
    <name type="scientific">Sphaerotilus sulfidivorans</name>
    <dbReference type="NCBI Taxonomy" id="639200"/>
    <lineage>
        <taxon>Bacteria</taxon>
        <taxon>Pseudomonadati</taxon>
        <taxon>Pseudomonadota</taxon>
        <taxon>Betaproteobacteria</taxon>
        <taxon>Burkholderiales</taxon>
        <taxon>Sphaerotilaceae</taxon>
        <taxon>Sphaerotilus</taxon>
    </lineage>
</organism>
<feature type="transmembrane region" description="Helical" evidence="10">
    <location>
        <begin position="91"/>
        <end position="109"/>
    </location>
</feature>
<feature type="domain" description="Cytochrome c-type biogenesis protein CcmF C-terminal" evidence="12">
    <location>
        <begin position="343"/>
        <end position="643"/>
    </location>
</feature>
<dbReference type="PANTHER" id="PTHR43653:SF1">
    <property type="entry name" value="CYTOCHROME C-TYPE BIOGENESIS PROTEIN CCMF"/>
    <property type="match status" value="1"/>
</dbReference>
<reference evidence="13 16" key="2">
    <citation type="submission" date="2024-06" db="EMBL/GenBank/DDBJ databases">
        <title>Genomic Encyclopedia of Type Strains, Phase IV (KMG-IV): sequencing the most valuable type-strain genomes for metagenomic binning, comparative biology and taxonomic classification.</title>
        <authorList>
            <person name="Goeker M."/>
        </authorList>
    </citation>
    <scope>NUCLEOTIDE SEQUENCE [LARGE SCALE GENOMIC DNA]</scope>
    <source>
        <strain evidence="13 16">D-501</strain>
    </source>
</reference>
<evidence type="ECO:0000313" key="14">
    <source>
        <dbReference type="EMBL" id="QEN02921.1"/>
    </source>
</evidence>
<dbReference type="Proteomes" id="UP000323522">
    <property type="component" value="Plasmid pSna507_unt10"/>
</dbReference>